<organism evidence="2 3">
    <name type="scientific">Pythium oligandrum</name>
    <name type="common">Mycoparasitic fungus</name>
    <dbReference type="NCBI Taxonomy" id="41045"/>
    <lineage>
        <taxon>Eukaryota</taxon>
        <taxon>Sar</taxon>
        <taxon>Stramenopiles</taxon>
        <taxon>Oomycota</taxon>
        <taxon>Peronosporomycetes</taxon>
        <taxon>Pythiales</taxon>
        <taxon>Pythiaceae</taxon>
        <taxon>Pythium</taxon>
    </lineage>
</organism>
<feature type="transmembrane region" description="Helical" evidence="1">
    <location>
        <begin position="324"/>
        <end position="347"/>
    </location>
</feature>
<dbReference type="EMBL" id="SPLM01000036">
    <property type="protein sequence ID" value="TMW66135.1"/>
    <property type="molecule type" value="Genomic_DNA"/>
</dbReference>
<feature type="transmembrane region" description="Helical" evidence="1">
    <location>
        <begin position="507"/>
        <end position="528"/>
    </location>
</feature>
<protein>
    <recommendedName>
        <fullName evidence="4">Transmembrane protein</fullName>
    </recommendedName>
</protein>
<evidence type="ECO:0000256" key="1">
    <source>
        <dbReference type="SAM" id="Phobius"/>
    </source>
</evidence>
<feature type="transmembrane region" description="Helical" evidence="1">
    <location>
        <begin position="359"/>
        <end position="384"/>
    </location>
</feature>
<gene>
    <name evidence="2" type="ORF">Poli38472_003900</name>
</gene>
<name>A0A8K1FJJ4_PYTOL</name>
<dbReference type="Proteomes" id="UP000794436">
    <property type="component" value="Unassembled WGS sequence"/>
</dbReference>
<reference evidence="2" key="1">
    <citation type="submission" date="2019-03" db="EMBL/GenBank/DDBJ databases">
        <title>Long read genome sequence of the mycoparasitic Pythium oligandrum ATCC 38472 isolated from sugarbeet rhizosphere.</title>
        <authorList>
            <person name="Gaulin E."/>
        </authorList>
    </citation>
    <scope>NUCLEOTIDE SEQUENCE</scope>
    <source>
        <strain evidence="2">ATCC 38472_TT</strain>
    </source>
</reference>
<accession>A0A8K1FJJ4</accession>
<proteinExistence type="predicted"/>
<dbReference type="AlphaFoldDB" id="A0A8K1FJJ4"/>
<evidence type="ECO:0000313" key="3">
    <source>
        <dbReference type="Proteomes" id="UP000794436"/>
    </source>
</evidence>
<feature type="transmembrane region" description="Helical" evidence="1">
    <location>
        <begin position="416"/>
        <end position="433"/>
    </location>
</feature>
<evidence type="ECO:0008006" key="4">
    <source>
        <dbReference type="Google" id="ProtNLM"/>
    </source>
</evidence>
<keyword evidence="1" id="KW-0472">Membrane</keyword>
<keyword evidence="1" id="KW-0812">Transmembrane</keyword>
<keyword evidence="1" id="KW-1133">Transmembrane helix</keyword>
<evidence type="ECO:0000313" key="2">
    <source>
        <dbReference type="EMBL" id="TMW66135.1"/>
    </source>
</evidence>
<sequence>MPIKVSSPADKPGRRGTKITWQRVVRAVHRSLVFAAAWRYIIVSFQASYASIGLLRGHNNSPRDGGTIAFPLMTSLVGTGPIRTSPLVKEAFGGDTTPRDTTLYVGATGRSFTSCPLVPDNYVYTNEFMRSIFAAISKDTAYNIKALDDDVMELIAPVIDCTYVLRSDSGAAGGRYFYLARERADPDRVFLVVVSLSIQQYDIKAQAETGAAAVGMVQVIYDMRGPSVTNYNIVAKGFPMREMEYRVYEYLNTTLDGQWTLRSIPSDGDKFAMVLITSMHEGFYIKAPTEQSNLNNQIWLMPSTPSEAVGTWRFMYTPVLRDSWAWVHGVQFIIGMRLLGNLAILCLTTYNNVRVRKLWIGGAFVSISTSQVLNVVLVLVSWFMNEYWSLHEFCISTGYIVLGLPPRLIHDAVMRADLLTLYFGACGIIGSLFRERIDPLIAIACFEFGYGYRNKFLMRAPRIRAEIQAFAYEFYMRGVLTPLSGQDAISPMVVQAAHGMGKRNYNYVMTCLVPIFVNLILIIGYIFLRKIYHRIFPPKILIQKNTTGTARSGNEESVLGQKRVLTLFEVATGAELENRYGLVSDYDTCIFIRGTKFASADGIYSNGFVIANKKYLVQASDIWTIVAMKLLRSRFTNVYVYEVNGTTVQPTALLVYPHTLTVRDLLNLNVSVLS</sequence>
<comment type="caution">
    <text evidence="2">The sequence shown here is derived from an EMBL/GenBank/DDBJ whole genome shotgun (WGS) entry which is preliminary data.</text>
</comment>
<keyword evidence="3" id="KW-1185">Reference proteome</keyword>
<dbReference type="OrthoDB" id="165008at2759"/>